<dbReference type="EMBL" id="CAJVPY010019117">
    <property type="protein sequence ID" value="CAG8770255.1"/>
    <property type="molecule type" value="Genomic_DNA"/>
</dbReference>
<reference evidence="1" key="1">
    <citation type="submission" date="2021-06" db="EMBL/GenBank/DDBJ databases">
        <authorList>
            <person name="Kallberg Y."/>
            <person name="Tangrot J."/>
            <person name="Rosling A."/>
        </authorList>
    </citation>
    <scope>NUCLEOTIDE SEQUENCE</scope>
    <source>
        <strain evidence="1">MA453B</strain>
    </source>
</reference>
<dbReference type="Proteomes" id="UP000789405">
    <property type="component" value="Unassembled WGS sequence"/>
</dbReference>
<evidence type="ECO:0000313" key="1">
    <source>
        <dbReference type="EMBL" id="CAG8770255.1"/>
    </source>
</evidence>
<feature type="non-terminal residue" evidence="1">
    <location>
        <position position="1"/>
    </location>
</feature>
<proteinExistence type="predicted"/>
<comment type="caution">
    <text evidence="1">The sequence shown here is derived from an EMBL/GenBank/DDBJ whole genome shotgun (WGS) entry which is preliminary data.</text>
</comment>
<sequence length="80" mass="9209">LNSIRNLPMLLSTYLYTIPSTNFANTEFVILNESDNIVSVNVAVNKRAAHTNTKYTYISIDRMGKKVRNHKISFGERQFK</sequence>
<protein>
    <submittedName>
        <fullName evidence="1">3975_t:CDS:1</fullName>
    </submittedName>
</protein>
<organism evidence="1 2">
    <name type="scientific">Dentiscutata erythropus</name>
    <dbReference type="NCBI Taxonomy" id="1348616"/>
    <lineage>
        <taxon>Eukaryota</taxon>
        <taxon>Fungi</taxon>
        <taxon>Fungi incertae sedis</taxon>
        <taxon>Mucoromycota</taxon>
        <taxon>Glomeromycotina</taxon>
        <taxon>Glomeromycetes</taxon>
        <taxon>Diversisporales</taxon>
        <taxon>Gigasporaceae</taxon>
        <taxon>Dentiscutata</taxon>
    </lineage>
</organism>
<accession>A0A9N9JD25</accession>
<gene>
    <name evidence="1" type="ORF">DERYTH_LOCUS18619</name>
</gene>
<dbReference type="AlphaFoldDB" id="A0A9N9JD25"/>
<keyword evidence="2" id="KW-1185">Reference proteome</keyword>
<name>A0A9N9JD25_9GLOM</name>
<evidence type="ECO:0000313" key="2">
    <source>
        <dbReference type="Proteomes" id="UP000789405"/>
    </source>
</evidence>